<evidence type="ECO:0000256" key="5">
    <source>
        <dbReference type="ARBA" id="ARBA00022692"/>
    </source>
</evidence>
<dbReference type="SUPFAM" id="SSF56112">
    <property type="entry name" value="Protein kinase-like (PK-like)"/>
    <property type="match status" value="1"/>
</dbReference>
<evidence type="ECO:0000256" key="10">
    <source>
        <dbReference type="ARBA" id="ARBA00022989"/>
    </source>
</evidence>
<keyword evidence="6 14" id="KW-0732">Signal</keyword>
<dbReference type="Pfam" id="PF06479">
    <property type="entry name" value="Ribonuc_2-5A"/>
    <property type="match status" value="1"/>
</dbReference>
<feature type="compositionally biased region" description="Basic residues" evidence="13">
    <location>
        <begin position="672"/>
        <end position="686"/>
    </location>
</feature>
<feature type="region of interest" description="Disordered" evidence="13">
    <location>
        <begin position="623"/>
        <end position="733"/>
    </location>
</feature>
<dbReference type="CDD" id="cd09769">
    <property type="entry name" value="Luminal_IRE1"/>
    <property type="match status" value="1"/>
</dbReference>
<dbReference type="EMBL" id="JAESVG020000010">
    <property type="protein sequence ID" value="KAG8623986.1"/>
    <property type="molecule type" value="Genomic_DNA"/>
</dbReference>
<evidence type="ECO:0000313" key="17">
    <source>
        <dbReference type="EMBL" id="KAG8623986.1"/>
    </source>
</evidence>
<name>A0A8K0PBZ9_9PEZI</name>
<comment type="catalytic activity">
    <reaction evidence="12">
        <text>L-seryl-[protein] + ATP = O-phospho-L-seryl-[protein] + ADP + H(+)</text>
        <dbReference type="Rhea" id="RHEA:17989"/>
        <dbReference type="Rhea" id="RHEA-COMP:9863"/>
        <dbReference type="Rhea" id="RHEA-COMP:11604"/>
        <dbReference type="ChEBI" id="CHEBI:15378"/>
        <dbReference type="ChEBI" id="CHEBI:29999"/>
        <dbReference type="ChEBI" id="CHEBI:30616"/>
        <dbReference type="ChEBI" id="CHEBI:83421"/>
        <dbReference type="ChEBI" id="CHEBI:456216"/>
        <dbReference type="EC" id="2.7.11.1"/>
    </reaction>
    <physiologicalReaction direction="left-to-right" evidence="12">
        <dbReference type="Rhea" id="RHEA:17990"/>
    </physiologicalReaction>
</comment>
<dbReference type="AlphaFoldDB" id="A0A8K0PBZ9"/>
<evidence type="ECO:0000259" key="16">
    <source>
        <dbReference type="PROSITE" id="PS51392"/>
    </source>
</evidence>
<reference evidence="17" key="1">
    <citation type="submission" date="2021-07" db="EMBL/GenBank/DDBJ databases">
        <title>Elsinoe batatas strain:CRI-CJ2 Genome sequencing and assembly.</title>
        <authorList>
            <person name="Huang L."/>
        </authorList>
    </citation>
    <scope>NUCLEOTIDE SEQUENCE</scope>
    <source>
        <strain evidence="17">CRI-CJ2</strain>
    </source>
</reference>
<dbReference type="Pfam" id="PF00069">
    <property type="entry name" value="Pkinase"/>
    <property type="match status" value="1"/>
</dbReference>
<dbReference type="SMART" id="SM00580">
    <property type="entry name" value="PUG"/>
    <property type="match status" value="1"/>
</dbReference>
<dbReference type="InterPro" id="IPR038357">
    <property type="entry name" value="KEN_sf"/>
</dbReference>
<dbReference type="SUPFAM" id="SSF50998">
    <property type="entry name" value="Quinoprotein alcohol dehydrogenase-like"/>
    <property type="match status" value="1"/>
</dbReference>
<evidence type="ECO:0000313" key="18">
    <source>
        <dbReference type="Proteomes" id="UP000809789"/>
    </source>
</evidence>
<dbReference type="PANTHER" id="PTHR13954:SF6">
    <property type="entry name" value="NON-SPECIFIC SERINE_THREONINE PROTEIN KINASE"/>
    <property type="match status" value="1"/>
</dbReference>
<keyword evidence="10" id="KW-1133">Transmembrane helix</keyword>
<feature type="region of interest" description="Disordered" evidence="13">
    <location>
        <begin position="33"/>
        <end position="60"/>
    </location>
</feature>
<evidence type="ECO:0000256" key="11">
    <source>
        <dbReference type="ARBA" id="ARBA00048659"/>
    </source>
</evidence>
<dbReference type="PROSITE" id="PS00108">
    <property type="entry name" value="PROTEIN_KINASE_ST"/>
    <property type="match status" value="1"/>
</dbReference>
<dbReference type="PROSITE" id="PS51392">
    <property type="entry name" value="KEN"/>
    <property type="match status" value="1"/>
</dbReference>
<dbReference type="GO" id="GO:0005524">
    <property type="term" value="F:ATP binding"/>
    <property type="evidence" value="ECO:0007669"/>
    <property type="project" value="UniProtKB-KW"/>
</dbReference>
<dbReference type="GO" id="GO:0051082">
    <property type="term" value="F:unfolded protein binding"/>
    <property type="evidence" value="ECO:0007669"/>
    <property type="project" value="TreeGrafter"/>
</dbReference>
<dbReference type="PROSITE" id="PS50011">
    <property type="entry name" value="PROTEIN_KINASE_DOM"/>
    <property type="match status" value="1"/>
</dbReference>
<feature type="domain" description="KEN" evidence="16">
    <location>
        <begin position="1063"/>
        <end position="1196"/>
    </location>
</feature>
<keyword evidence="18" id="KW-1185">Reference proteome</keyword>
<dbReference type="InterPro" id="IPR010513">
    <property type="entry name" value="KEN_dom"/>
</dbReference>
<feature type="region of interest" description="Disordered" evidence="13">
    <location>
        <begin position="80"/>
        <end position="100"/>
    </location>
</feature>
<comment type="caution">
    <text evidence="17">The sequence shown here is derived from an EMBL/GenBank/DDBJ whole genome shotgun (WGS) entry which is preliminary data.</text>
</comment>
<feature type="compositionally biased region" description="Polar residues" evidence="13">
    <location>
        <begin position="91"/>
        <end position="100"/>
    </location>
</feature>
<keyword evidence="8" id="KW-0418">Kinase</keyword>
<dbReference type="Gene3D" id="3.30.200.20">
    <property type="entry name" value="Phosphorylase Kinase, domain 1"/>
    <property type="match status" value="1"/>
</dbReference>
<dbReference type="GO" id="GO:0004521">
    <property type="term" value="F:RNA endonuclease activity"/>
    <property type="evidence" value="ECO:0007669"/>
    <property type="project" value="InterPro"/>
</dbReference>
<dbReference type="GO" id="GO:1990604">
    <property type="term" value="C:IRE1-TRAF2-ASK1 complex"/>
    <property type="evidence" value="ECO:0007669"/>
    <property type="project" value="TreeGrafter"/>
</dbReference>
<comment type="subcellular location">
    <subcellularLocation>
        <location evidence="1">Membrane</location>
        <topology evidence="1">Single-pass type I membrane protein</topology>
    </subcellularLocation>
</comment>
<evidence type="ECO:0000256" key="3">
    <source>
        <dbReference type="ARBA" id="ARBA00022527"/>
    </source>
</evidence>
<feature type="region of interest" description="Disordered" evidence="13">
    <location>
        <begin position="459"/>
        <end position="500"/>
    </location>
</feature>
<evidence type="ECO:0000256" key="14">
    <source>
        <dbReference type="SAM" id="SignalP"/>
    </source>
</evidence>
<dbReference type="Gene3D" id="1.10.510.10">
    <property type="entry name" value="Transferase(Phosphotransferase) domain 1"/>
    <property type="match status" value="1"/>
</dbReference>
<evidence type="ECO:0000256" key="2">
    <source>
        <dbReference type="ARBA" id="ARBA00012513"/>
    </source>
</evidence>
<evidence type="ECO:0000256" key="12">
    <source>
        <dbReference type="ARBA" id="ARBA00048977"/>
    </source>
</evidence>
<evidence type="ECO:0000256" key="7">
    <source>
        <dbReference type="ARBA" id="ARBA00022741"/>
    </source>
</evidence>
<accession>A0A8K0PBZ9</accession>
<dbReference type="GO" id="GO:0006397">
    <property type="term" value="P:mRNA processing"/>
    <property type="evidence" value="ECO:0007669"/>
    <property type="project" value="InterPro"/>
</dbReference>
<dbReference type="InterPro" id="IPR011009">
    <property type="entry name" value="Kinase-like_dom_sf"/>
</dbReference>
<dbReference type="InterPro" id="IPR045133">
    <property type="entry name" value="IRE1/2-like"/>
</dbReference>
<comment type="catalytic activity">
    <reaction evidence="11">
        <text>L-threonyl-[protein] + ATP = O-phospho-L-threonyl-[protein] + ADP + H(+)</text>
        <dbReference type="Rhea" id="RHEA:46608"/>
        <dbReference type="Rhea" id="RHEA-COMP:11060"/>
        <dbReference type="Rhea" id="RHEA-COMP:11605"/>
        <dbReference type="ChEBI" id="CHEBI:15378"/>
        <dbReference type="ChEBI" id="CHEBI:30013"/>
        <dbReference type="ChEBI" id="CHEBI:30616"/>
        <dbReference type="ChEBI" id="CHEBI:61977"/>
        <dbReference type="ChEBI" id="CHEBI:456216"/>
        <dbReference type="EC" id="2.7.11.1"/>
    </reaction>
    <physiologicalReaction direction="left-to-right" evidence="11">
        <dbReference type="Rhea" id="RHEA:46609"/>
    </physiologicalReaction>
</comment>
<keyword evidence="10" id="KW-0472">Membrane</keyword>
<feature type="region of interest" description="Disordered" evidence="13">
    <location>
        <begin position="555"/>
        <end position="595"/>
    </location>
</feature>
<protein>
    <recommendedName>
        <fullName evidence="2">non-specific serine/threonine protein kinase</fullName>
        <ecNumber evidence="2">2.7.11.1</ecNumber>
    </recommendedName>
</protein>
<dbReference type="FunFam" id="3.30.200.20:FF:000077">
    <property type="entry name" value="Putative Serine/threonine-protein kinase/endoribonuclease IRE1"/>
    <property type="match status" value="1"/>
</dbReference>
<feature type="compositionally biased region" description="Low complexity" evidence="13">
    <location>
        <begin position="647"/>
        <end position="660"/>
    </location>
</feature>
<keyword evidence="4" id="KW-0808">Transferase</keyword>
<dbReference type="CDD" id="cd10422">
    <property type="entry name" value="RNase_Ire1"/>
    <property type="match status" value="1"/>
</dbReference>
<keyword evidence="3" id="KW-0723">Serine/threonine-protein kinase</keyword>
<dbReference type="SMART" id="SM00220">
    <property type="entry name" value="S_TKc"/>
    <property type="match status" value="1"/>
</dbReference>
<dbReference type="InterPro" id="IPR000719">
    <property type="entry name" value="Prot_kinase_dom"/>
</dbReference>
<dbReference type="PANTHER" id="PTHR13954">
    <property type="entry name" value="IRE1-RELATED"/>
    <property type="match status" value="1"/>
</dbReference>
<dbReference type="Proteomes" id="UP000809789">
    <property type="component" value="Unassembled WGS sequence"/>
</dbReference>
<dbReference type="InterPro" id="IPR011047">
    <property type="entry name" value="Quinoprotein_ADH-like_sf"/>
</dbReference>
<evidence type="ECO:0000259" key="15">
    <source>
        <dbReference type="PROSITE" id="PS50011"/>
    </source>
</evidence>
<proteinExistence type="predicted"/>
<dbReference type="Gene3D" id="1.20.1440.180">
    <property type="entry name" value="KEN domain"/>
    <property type="match status" value="1"/>
</dbReference>
<evidence type="ECO:0000256" key="1">
    <source>
        <dbReference type="ARBA" id="ARBA00004479"/>
    </source>
</evidence>
<evidence type="ECO:0000256" key="6">
    <source>
        <dbReference type="ARBA" id="ARBA00022729"/>
    </source>
</evidence>
<evidence type="ECO:0000256" key="9">
    <source>
        <dbReference type="ARBA" id="ARBA00022840"/>
    </source>
</evidence>
<feature type="chain" id="PRO_5035423996" description="non-specific serine/threonine protein kinase" evidence="14">
    <location>
        <begin position="26"/>
        <end position="1198"/>
    </location>
</feature>
<sequence length="1198" mass="133490">MPPGKAPRLQHALLYLFVLSFVVAAQQQQPSDNAIVEPATGRRNQPYNVEQPHKKGKDTAAYSSNERALATFAPEGDLVPSVRARPARPSGASSGLSRQSARSLQDWQVEDIILLATVDGKIYARERNTGAPRWELEVDRPMVQTTYHRHNKSEEDASTDDDFLFIVEPSQDGALFVYSPVSRVGMQRLGLTVKQLVDISPYAGEDPPVVYNAERKTVLYTIDASNGNIIKMFSSSGSVSNNDRSCRKVNALESLEDKECEPMGTLTIGRTEYVLGIQDKDTGEAICTISYFEWGPNNRDSDLQGQYATTLDNRYVYSKHDGTVMALEHNQEAKGRRRGSAQSLMYRHKFSSPVARVYDVVRPHLQESEAPDASLVVLPQPVGPVNKEWSVADNVFVNCTESGSWYALSEKSYPLVTDGVSRALCYTDDIYMPHVSLGNIMDIQKSKIIGVHPLAALESGRPPTPGIDPYDSRPPSSIDPPESTPSDKLTPDTYKPNSTWSASLPSPITMVILAMITLTAIPGARGYLQQIQKKLMSVPEDNYRVTTTDTVDVKPTVNAEHSTPVIDRSEPIVPSEAADVKSPPAEETKVRFPEPAQEMIFPQQSAEQTPDGEGVQATADISGQSADEATKADSPQRESSPDSNPEAAATPVPATPKAKTNGPEASPAKPEKKARRGVRGGRKLKEKKLEQEQAQRRRAGSQSKRNSQDLTKINENGEMATPKIPTVVVPPSPPAQAEVISVESSEDPNMRGKLRINNLVINTDKLIGNGSAGTCVYEGTFGKRDVAVKRMLSQYYELASQEVVFLQENDDHPNVIRYYCQERDANFLYIAVELCQGSLWDVFNPHLSDEREKREQFSEVLQAIQQDVPQALYQIVLGLRHLHNRRIIHRDIKPQNILIGRPNSTKKGPHLLISDFGLCKTLPDNASTVADATINAGTCGWKAPELISQPKDTAWLNGHSSTSTSEGTPGHPGGIKRAADIFSLGCLFFWVLTGGCHPFDDKEGWAQIRELNIKKNNMQNMHRLDLGNDTEEPMQLITAMLNHRPEDRPSVSDVLEHPFFWRPKDRLQFLCDVSDHFEREPREPPSADLKHLESYAPDVIIKGDFLKVLPREFVDTLGKQRKYTGNKLLDLLRALRNKRNHYEDMPEEVKRKVGPLPGGYLNFWTARFPKLLMACYWIVRETGLNESERFREYYALKE</sequence>
<dbReference type="GO" id="GO:0004674">
    <property type="term" value="F:protein serine/threonine kinase activity"/>
    <property type="evidence" value="ECO:0007669"/>
    <property type="project" value="UniProtKB-KW"/>
</dbReference>
<feature type="signal peptide" evidence="14">
    <location>
        <begin position="1"/>
        <end position="25"/>
    </location>
</feature>
<keyword evidence="5" id="KW-0812">Transmembrane</keyword>
<dbReference type="GO" id="GO:0070059">
    <property type="term" value="P:intrinsic apoptotic signaling pathway in response to endoplasmic reticulum stress"/>
    <property type="evidence" value="ECO:0007669"/>
    <property type="project" value="TreeGrafter"/>
</dbReference>
<organism evidence="17 18">
    <name type="scientific">Elsinoe batatas</name>
    <dbReference type="NCBI Taxonomy" id="2601811"/>
    <lineage>
        <taxon>Eukaryota</taxon>
        <taxon>Fungi</taxon>
        <taxon>Dikarya</taxon>
        <taxon>Ascomycota</taxon>
        <taxon>Pezizomycotina</taxon>
        <taxon>Dothideomycetes</taxon>
        <taxon>Dothideomycetidae</taxon>
        <taxon>Myriangiales</taxon>
        <taxon>Elsinoaceae</taxon>
        <taxon>Elsinoe</taxon>
    </lineage>
</organism>
<feature type="domain" description="Protein kinase" evidence="15">
    <location>
        <begin position="761"/>
        <end position="1060"/>
    </location>
</feature>
<evidence type="ECO:0000256" key="4">
    <source>
        <dbReference type="ARBA" id="ARBA00022679"/>
    </source>
</evidence>
<dbReference type="InterPro" id="IPR008271">
    <property type="entry name" value="Ser/Thr_kinase_AS"/>
</dbReference>
<keyword evidence="9" id="KW-0067">ATP-binding</keyword>
<dbReference type="EC" id="2.7.11.1" evidence="2"/>
<evidence type="ECO:0000256" key="13">
    <source>
        <dbReference type="SAM" id="MobiDB-lite"/>
    </source>
</evidence>
<dbReference type="GO" id="GO:0036498">
    <property type="term" value="P:IRE1-mediated unfolded protein response"/>
    <property type="evidence" value="ECO:0007669"/>
    <property type="project" value="TreeGrafter"/>
</dbReference>
<dbReference type="OrthoDB" id="63989at2759"/>
<dbReference type="Gene3D" id="2.130.10.10">
    <property type="entry name" value="YVTN repeat-like/Quinoprotein amine dehydrogenase"/>
    <property type="match status" value="1"/>
</dbReference>
<feature type="compositionally biased region" description="Basic and acidic residues" evidence="13">
    <location>
        <begin position="628"/>
        <end position="640"/>
    </location>
</feature>
<keyword evidence="7" id="KW-0547">Nucleotide-binding</keyword>
<dbReference type="InterPro" id="IPR015943">
    <property type="entry name" value="WD40/YVTN_repeat-like_dom_sf"/>
</dbReference>
<gene>
    <name evidence="17" type="ORF">KVT40_008962</name>
</gene>
<evidence type="ECO:0000256" key="8">
    <source>
        <dbReference type="ARBA" id="ARBA00022777"/>
    </source>
</evidence>